<protein>
    <submittedName>
        <fullName evidence="2">GTP-binding protein</fullName>
    </submittedName>
</protein>
<dbReference type="NCBIfam" id="NF047431">
    <property type="entry name" value="hiber_recruit"/>
    <property type="match status" value="1"/>
</dbReference>
<dbReference type="SUPFAM" id="SSF90002">
    <property type="entry name" value="Hypothetical protein YjiA, C-terminal domain"/>
    <property type="match status" value="1"/>
</dbReference>
<dbReference type="InterPro" id="IPR011629">
    <property type="entry name" value="CobW-like_C"/>
</dbReference>
<dbReference type="InterPro" id="IPR003495">
    <property type="entry name" value="CobW/HypB/UreG_nucleotide-bd"/>
</dbReference>
<evidence type="ECO:0000259" key="1">
    <source>
        <dbReference type="SMART" id="SM00833"/>
    </source>
</evidence>
<feature type="domain" description="CobW C-terminal" evidence="1">
    <location>
        <begin position="255"/>
        <end position="371"/>
    </location>
</feature>
<name>A0ABV4CCD0_9PSEU</name>
<dbReference type="Proteomes" id="UP001564626">
    <property type="component" value="Unassembled WGS sequence"/>
</dbReference>
<proteinExistence type="predicted"/>
<keyword evidence="3" id="KW-1185">Reference proteome</keyword>
<organism evidence="2 3">
    <name type="scientific">Saccharopolyspora cebuensis</name>
    <dbReference type="NCBI Taxonomy" id="418759"/>
    <lineage>
        <taxon>Bacteria</taxon>
        <taxon>Bacillati</taxon>
        <taxon>Actinomycetota</taxon>
        <taxon>Actinomycetes</taxon>
        <taxon>Pseudonocardiales</taxon>
        <taxon>Pseudonocardiaceae</taxon>
        <taxon>Saccharopolyspora</taxon>
    </lineage>
</organism>
<comment type="caution">
    <text evidence="2">The sequence shown here is derived from an EMBL/GenBank/DDBJ whole genome shotgun (WGS) entry which is preliminary data.</text>
</comment>
<gene>
    <name evidence="2" type="ORF">AB8O55_02175</name>
</gene>
<dbReference type="EMBL" id="JBGEHV010000002">
    <property type="protein sequence ID" value="MEY8038193.1"/>
    <property type="molecule type" value="Genomic_DNA"/>
</dbReference>
<dbReference type="RefSeq" id="WP_345360995.1">
    <property type="nucleotide sequence ID" value="NZ_BAABII010000005.1"/>
</dbReference>
<accession>A0ABV4CCD0</accession>
<evidence type="ECO:0000313" key="2">
    <source>
        <dbReference type="EMBL" id="MEY8038193.1"/>
    </source>
</evidence>
<dbReference type="InterPro" id="IPR051927">
    <property type="entry name" value="Zn_Chap_cDPG_Synth"/>
</dbReference>
<sequence length="408" mass="44303">MRSQPTRTSRVPLLLVAGLPEEPVTAVTDAVRATDPRGTAVVHHDLRTLPEGVLRRHVRHGEAVDTAVLELAHGCVSCTLREDFLPLLRRLARTPGVRRIVVRLDPALEPEAICWAIEHVVVDDAPVAEDVEVRAALAVVDLPSWLDDAGGDEELRERGLGGSADDERTVAQVAVGQVEFADAVVLSGEAERWRARRTEAVLARLAPTAPRAALGELDVPALLDRIPADARRGAVDGAHGPLLRGQPPMEPVAGVAVVLFEQRRPFHPERLHEALDALLDGVVRARGRAWVAGDPDSVLWLESAGGGLHLGHAGPWLAALPPERWAEVPVEQRLRASLHWDEHYGDRMQELVVLVHEADPGDVLRALRGALLTDDELASGEQAWRAPAESAITWHEDPCEPAPRDQHG</sequence>
<dbReference type="PANTHER" id="PTHR43603:SF1">
    <property type="entry name" value="ZINC-REGULATED GTPASE METALLOPROTEIN ACTIVATOR 1"/>
    <property type="match status" value="1"/>
</dbReference>
<dbReference type="InterPro" id="IPR027417">
    <property type="entry name" value="P-loop_NTPase"/>
</dbReference>
<dbReference type="SMART" id="SM00833">
    <property type="entry name" value="CobW_C"/>
    <property type="match status" value="1"/>
</dbReference>
<dbReference type="PANTHER" id="PTHR43603">
    <property type="entry name" value="COBW DOMAIN-CONTAINING PROTEIN DDB_G0274527"/>
    <property type="match status" value="1"/>
</dbReference>
<dbReference type="Pfam" id="PF02492">
    <property type="entry name" value="cobW"/>
    <property type="match status" value="1"/>
</dbReference>
<reference evidence="2 3" key="1">
    <citation type="submission" date="2024-08" db="EMBL/GenBank/DDBJ databases">
        <title>Genome mining of Saccharopolyspora cebuensis PGLac3 from Nigerian medicinal plant.</title>
        <authorList>
            <person name="Ezeobiora C.E."/>
            <person name="Igbokwe N.H."/>
            <person name="Amin D.H."/>
            <person name="Mendie U.E."/>
        </authorList>
    </citation>
    <scope>NUCLEOTIDE SEQUENCE [LARGE SCALE GENOMIC DNA]</scope>
    <source>
        <strain evidence="2 3">PGLac3</strain>
    </source>
</reference>
<dbReference type="Pfam" id="PF07683">
    <property type="entry name" value="CobW_C"/>
    <property type="match status" value="1"/>
</dbReference>
<dbReference type="Gene3D" id="3.40.50.300">
    <property type="entry name" value="P-loop containing nucleotide triphosphate hydrolases"/>
    <property type="match status" value="1"/>
</dbReference>
<evidence type="ECO:0000313" key="3">
    <source>
        <dbReference type="Proteomes" id="UP001564626"/>
    </source>
</evidence>